<dbReference type="SUPFAM" id="SSF50494">
    <property type="entry name" value="Trypsin-like serine proteases"/>
    <property type="match status" value="1"/>
</dbReference>
<evidence type="ECO:0000313" key="4">
    <source>
        <dbReference type="Proteomes" id="UP000283896"/>
    </source>
</evidence>
<dbReference type="InterPro" id="IPR043504">
    <property type="entry name" value="Peptidase_S1_PA_chymotrypsin"/>
</dbReference>
<dbReference type="Proteomes" id="UP000283896">
    <property type="component" value="Unassembled WGS sequence"/>
</dbReference>
<dbReference type="GO" id="GO:0006508">
    <property type="term" value="P:proteolysis"/>
    <property type="evidence" value="ECO:0007669"/>
    <property type="project" value="InterPro"/>
</dbReference>
<dbReference type="EMBL" id="MPBG01000002">
    <property type="protein sequence ID" value="RMI88939.1"/>
    <property type="molecule type" value="Genomic_DNA"/>
</dbReference>
<keyword evidence="2" id="KW-0812">Transmembrane</keyword>
<dbReference type="STRING" id="69896.S284_02650"/>
<evidence type="ECO:0000313" key="3">
    <source>
        <dbReference type="EMBL" id="RMI88939.1"/>
    </source>
</evidence>
<evidence type="ECO:0000256" key="2">
    <source>
        <dbReference type="SAM" id="Phobius"/>
    </source>
</evidence>
<accession>A0A421NY28</accession>
<dbReference type="OrthoDB" id="9758917at2"/>
<keyword evidence="4" id="KW-1185">Reference proteome</keyword>
<feature type="transmembrane region" description="Helical" evidence="2">
    <location>
        <begin position="923"/>
        <end position="944"/>
    </location>
</feature>
<reference evidence="4" key="1">
    <citation type="submission" date="2016-11" db="EMBL/GenBank/DDBJ databases">
        <title>Genome sequence of Candidatus Phytoplasma solani strain SA-1.</title>
        <authorList>
            <person name="Haryono M."/>
            <person name="Samarzija I."/>
            <person name="Seruga Music M."/>
            <person name="Hogenhout S."/>
            <person name="Kuo C.-H."/>
        </authorList>
    </citation>
    <scope>NUCLEOTIDE SEQUENCE [LARGE SCALE GENOMIC DNA]</scope>
    <source>
        <strain evidence="4">SA-1</strain>
    </source>
</reference>
<protein>
    <recommendedName>
        <fullName evidence="5">Serine protease</fullName>
    </recommendedName>
</protein>
<dbReference type="Gene3D" id="2.40.10.10">
    <property type="entry name" value="Trypsin-like serine proteases"/>
    <property type="match status" value="2"/>
</dbReference>
<feature type="coiled-coil region" evidence="1">
    <location>
        <begin position="43"/>
        <end position="95"/>
    </location>
</feature>
<dbReference type="InterPro" id="IPR001940">
    <property type="entry name" value="Peptidase_S1C"/>
</dbReference>
<keyword evidence="2" id="KW-0472">Membrane</keyword>
<dbReference type="PANTHER" id="PTHR43019">
    <property type="entry name" value="SERINE ENDOPROTEASE DEGS"/>
    <property type="match status" value="1"/>
</dbReference>
<comment type="caution">
    <text evidence="3">The sequence shown here is derived from an EMBL/GenBank/DDBJ whole genome shotgun (WGS) entry which is preliminary data.</text>
</comment>
<dbReference type="GO" id="GO:0004252">
    <property type="term" value="F:serine-type endopeptidase activity"/>
    <property type="evidence" value="ECO:0007669"/>
    <property type="project" value="InterPro"/>
</dbReference>
<dbReference type="AlphaFoldDB" id="A0A421NY28"/>
<dbReference type="PRINTS" id="PR00834">
    <property type="entry name" value="PROTEASES2C"/>
</dbReference>
<dbReference type="PANTHER" id="PTHR43019:SF23">
    <property type="entry name" value="PROTEASE DO-LIKE 5, CHLOROPLASTIC"/>
    <property type="match status" value="1"/>
</dbReference>
<organism evidence="3 4">
    <name type="scientific">Candidatus Phytoplasma solani</name>
    <dbReference type="NCBI Taxonomy" id="69896"/>
    <lineage>
        <taxon>Bacteria</taxon>
        <taxon>Bacillati</taxon>
        <taxon>Mycoplasmatota</taxon>
        <taxon>Mollicutes</taxon>
        <taxon>Acholeplasmatales</taxon>
        <taxon>Acholeplasmataceae</taxon>
        <taxon>Candidatus Phytoplasma</taxon>
        <taxon>16SrXII (Stolbur group)</taxon>
    </lineage>
</organism>
<evidence type="ECO:0000256" key="1">
    <source>
        <dbReference type="SAM" id="Coils"/>
    </source>
</evidence>
<name>A0A421NY28_9MOLU</name>
<keyword evidence="1" id="KW-0175">Coiled coil</keyword>
<dbReference type="Pfam" id="PF13365">
    <property type="entry name" value="Trypsin_2"/>
    <property type="match status" value="1"/>
</dbReference>
<dbReference type="RefSeq" id="WP_122225356.1">
    <property type="nucleotide sequence ID" value="NZ_MPBG01000002.1"/>
</dbReference>
<keyword evidence="2" id="KW-1133">Transmembrane helix</keyword>
<sequence>MKRISYYRKFILFFGICVFFVIGLIQLQNYQQKTHTHHNVLPIKNLGSTLNDVQEKEEAINQQTNTFERNKRKAKKELQLQQQKKSDQITQSKKQLCLLQTSEHKKALGVIIGKQKIPNNTKKKYWILTPKTNTSTQNNDIMIKTSNNYEKGVIIQNLDLKEFDIIEFKSKADYQTISLNDKTSNQYYQGQILYSFAILQSEEIAFQESYISENVSLDNQNNQIAVSSRANSFNQQTIFFTEKGQVVGFLIPAQNKNEKGIKYVKMIHPLTITSGLEPVIQTQKVSITEDAEDKQDFKTLIKNLNQITVLVDTGYSLGTGIIIQKEKNQYYVLTNRHVIKTYFSKSQIEPNTKSIALENKAIGMNAIKAQLYAFIDNDREYDDIAILTFQINEEINTQAIDQSIQKYVNFENNKKEIPITQGNIVYALGCQKGLQETRQTVSFIEWYFNLPLTQRPQYKKNLFKQGIISYFNEREINSDMTLDPGNSGGPLFDAQGQLIGMNKSYYKDVRISQSININYIKKQFYAILEEKQKESFPYRRLIALNSPEQDNFITKTKITSLQEALSTSQTKEDINIQITLEDLFLSGKKPIIFKRGTQENKLLTIQLHGLESLQFVTCNFDNYDRLEISWEYDKKTEIYALTSQLFAKKDPHKTTYSETINIKKENISKLFFLFKIQDFSYVNFLTKQEKVLEQKNIKLTDKKDINAVIKQEILQTLVLCQSDQTTNLGVIIDKTRQDENRFLYTVLLQQNNDDFTNFIDNIVSSKIKITIKTPYGLQDEKGTYQYVTTPLNLFNQITFISDKDYQVAQQRLNADLLLGETLYLISDCNDVSDQALTPHIFQSHLANEMNAEQHKIMVDTTFLKESLDPYSNPHYNNWFIFNSQGELINVCSKRDIMNFCPQEFPFIIFPKIDIIPNQFFKIYLVKIYLFGFWTLICVIIFLIIDYQNLKKGQYYL</sequence>
<gene>
    <name evidence="3" type="ORF">PSSA1_v1c1440</name>
</gene>
<evidence type="ECO:0008006" key="5">
    <source>
        <dbReference type="Google" id="ProtNLM"/>
    </source>
</evidence>
<proteinExistence type="predicted"/>
<dbReference type="InterPro" id="IPR009003">
    <property type="entry name" value="Peptidase_S1_PA"/>
</dbReference>